<dbReference type="AlphaFoldDB" id="A0A9W8JG35"/>
<protein>
    <submittedName>
        <fullName evidence="2">Uncharacterized protein</fullName>
    </submittedName>
</protein>
<accession>A0A9W8JG35</accession>
<feature type="compositionally biased region" description="Basic and acidic residues" evidence="1">
    <location>
        <begin position="107"/>
        <end position="117"/>
    </location>
</feature>
<feature type="non-terminal residue" evidence="2">
    <location>
        <position position="1"/>
    </location>
</feature>
<feature type="region of interest" description="Disordered" evidence="1">
    <location>
        <begin position="253"/>
        <end position="275"/>
    </location>
</feature>
<gene>
    <name evidence="2" type="ORF">H1R20_g1910</name>
</gene>
<sequence>MAQTRESETKGLKFMGYPNWRQVLKDAGLSDGWIDDIVRSPVGNYEWKVPRVGCILKVIDAHPDQPANDWFLRYNIPIWYRRRGEEGEWMISLRNPRSEAVVNEEGSVERDLDKDLSGGEDPNPNEEEPDWMSFFKSREAKYPHILATESGIDRQRRETRIQQRPVRKAAVFEWLQKGDDSNRWERIPVTNKCKMDTLASYRRHQIRYDPFFNEWDCCEKFTIGDLDDDSSDEEDWEGPVVIRSMPVEEVPMTGVEPTPDLFGPAEDATGARRGSSPSFETLTFIELEVEEVFGKYYGFCAPVIGTPLPDLSTTDDRSADRFIHLLGSEREIVKDDEYFQSYHYKLVQLFLESMIELTTSNGMLSDMDDSSLQPVRLLPRFSTMAKLDIRGVHRDIECLDASDFLYVFEPQNAAVPWKVATFSPITALLICRLPASYTETSIVYYLAQRGIPFRVLHPLPRIQKLPPKPVVHALPVRKWDHQFTREDYDSYVNQRTYLLGQPHMQATLRRGGIAWRLAIEALGIAEVVKEPTLWGHRFSPTSTLVEDTVTTVELDLLCGAYECISDDGKKRALKSWWPLVRYYEKQECGENHGHWSSRNEEWFTKRVFAIESQDTPQPLSYTGWKSKLHGVKGVRNFLSTISRASETLISKHAPTLSGN</sequence>
<proteinExistence type="predicted"/>
<name>A0A9W8JG35_9AGAR</name>
<evidence type="ECO:0000313" key="3">
    <source>
        <dbReference type="Proteomes" id="UP001140091"/>
    </source>
</evidence>
<dbReference type="Proteomes" id="UP001140091">
    <property type="component" value="Unassembled WGS sequence"/>
</dbReference>
<comment type="caution">
    <text evidence="2">The sequence shown here is derived from an EMBL/GenBank/DDBJ whole genome shotgun (WGS) entry which is preliminary data.</text>
</comment>
<evidence type="ECO:0000313" key="2">
    <source>
        <dbReference type="EMBL" id="KAJ2935126.1"/>
    </source>
</evidence>
<evidence type="ECO:0000256" key="1">
    <source>
        <dbReference type="SAM" id="MobiDB-lite"/>
    </source>
</evidence>
<dbReference type="EMBL" id="JANBPK010000704">
    <property type="protein sequence ID" value="KAJ2935126.1"/>
    <property type="molecule type" value="Genomic_DNA"/>
</dbReference>
<keyword evidence="3" id="KW-1185">Reference proteome</keyword>
<organism evidence="2 3">
    <name type="scientific">Candolleomyces eurysporus</name>
    <dbReference type="NCBI Taxonomy" id="2828524"/>
    <lineage>
        <taxon>Eukaryota</taxon>
        <taxon>Fungi</taxon>
        <taxon>Dikarya</taxon>
        <taxon>Basidiomycota</taxon>
        <taxon>Agaricomycotina</taxon>
        <taxon>Agaricomycetes</taxon>
        <taxon>Agaricomycetidae</taxon>
        <taxon>Agaricales</taxon>
        <taxon>Agaricineae</taxon>
        <taxon>Psathyrellaceae</taxon>
        <taxon>Candolleomyces</taxon>
    </lineage>
</organism>
<dbReference type="OrthoDB" id="3268696at2759"/>
<reference evidence="2" key="1">
    <citation type="submission" date="2022-06" db="EMBL/GenBank/DDBJ databases">
        <title>Genome Sequence of Candolleomyces eurysporus.</title>
        <authorList>
            <person name="Buettner E."/>
        </authorList>
    </citation>
    <scope>NUCLEOTIDE SEQUENCE</scope>
    <source>
        <strain evidence="2">VTCC 930004</strain>
    </source>
</reference>
<feature type="region of interest" description="Disordered" evidence="1">
    <location>
        <begin position="100"/>
        <end position="130"/>
    </location>
</feature>